<sequence length="43" mass="4814">MNLGASPAHEFFEVDVRLNYSQTVLQACSWFDTATDVAHEVVD</sequence>
<dbReference type="AlphaFoldDB" id="A0A4Y3TP21"/>
<dbReference type="Proteomes" id="UP000317617">
    <property type="component" value="Unassembled WGS sequence"/>
</dbReference>
<organism evidence="1 2">
    <name type="scientific">Acetobacter orleanensis</name>
    <dbReference type="NCBI Taxonomy" id="104099"/>
    <lineage>
        <taxon>Bacteria</taxon>
        <taxon>Pseudomonadati</taxon>
        <taxon>Pseudomonadota</taxon>
        <taxon>Alphaproteobacteria</taxon>
        <taxon>Acetobacterales</taxon>
        <taxon>Acetobacteraceae</taxon>
        <taxon>Acetobacter</taxon>
    </lineage>
</organism>
<evidence type="ECO:0000313" key="2">
    <source>
        <dbReference type="Proteomes" id="UP000317617"/>
    </source>
</evidence>
<reference evidence="1 2" key="1">
    <citation type="submission" date="2019-06" db="EMBL/GenBank/DDBJ databases">
        <title>Whole genome shotgun sequence of Acetobacter orleanensis NBRC 13752.</title>
        <authorList>
            <person name="Hosoyama A."/>
            <person name="Uohara A."/>
            <person name="Ohji S."/>
            <person name="Ichikawa N."/>
        </authorList>
    </citation>
    <scope>NUCLEOTIDE SEQUENCE [LARGE SCALE GENOMIC DNA]</scope>
    <source>
        <strain evidence="1 2">NBRC 13752</strain>
    </source>
</reference>
<keyword evidence="2" id="KW-1185">Reference proteome</keyword>
<dbReference type="EMBL" id="BJMU01000013">
    <property type="protein sequence ID" value="GEB83582.1"/>
    <property type="molecule type" value="Genomic_DNA"/>
</dbReference>
<evidence type="ECO:0000313" key="1">
    <source>
        <dbReference type="EMBL" id="GEB83582.1"/>
    </source>
</evidence>
<gene>
    <name evidence="1" type="ORF">AOR01nite_20590</name>
</gene>
<name>A0A4Y3TP21_9PROT</name>
<comment type="caution">
    <text evidence="1">The sequence shown here is derived from an EMBL/GenBank/DDBJ whole genome shotgun (WGS) entry which is preliminary data.</text>
</comment>
<protein>
    <submittedName>
        <fullName evidence="1">Uncharacterized protein</fullName>
    </submittedName>
</protein>
<accession>A0A4Y3TP21</accession>
<proteinExistence type="predicted"/>